<dbReference type="Proteomes" id="UP000248340">
    <property type="component" value="Unassembled WGS sequence"/>
</dbReference>
<name>A0A319C7I6_9EURO</name>
<evidence type="ECO:0000313" key="2">
    <source>
        <dbReference type="Proteomes" id="UP000248340"/>
    </source>
</evidence>
<reference evidence="1 2" key="1">
    <citation type="submission" date="2016-12" db="EMBL/GenBank/DDBJ databases">
        <title>The genomes of Aspergillus section Nigri reveals drivers in fungal speciation.</title>
        <authorList>
            <consortium name="DOE Joint Genome Institute"/>
            <person name="Vesth T.C."/>
            <person name="Nybo J."/>
            <person name="Theobald S."/>
            <person name="Brandl J."/>
            <person name="Frisvad J.C."/>
            <person name="Nielsen K.F."/>
            <person name="Lyhne E.K."/>
            <person name="Kogle M.E."/>
            <person name="Kuo A."/>
            <person name="Riley R."/>
            <person name="Clum A."/>
            <person name="Nolan M."/>
            <person name="Lipzen A."/>
            <person name="Salamov A."/>
            <person name="Henrissat B."/>
            <person name="Wiebenga A."/>
            <person name="De Vries R.P."/>
            <person name="Grigoriev I.V."/>
            <person name="Mortensen U.H."/>
            <person name="Andersen M.R."/>
            <person name="Baker S.E."/>
        </authorList>
    </citation>
    <scope>NUCLEOTIDE SEQUENCE [LARGE SCALE GENOMIC DNA]</scope>
    <source>
        <strain evidence="1 2">CBS 121591</strain>
    </source>
</reference>
<proteinExistence type="predicted"/>
<gene>
    <name evidence="1" type="ORF">BO82DRAFT_96306</name>
</gene>
<dbReference type="AlphaFoldDB" id="A0A319C7I6"/>
<protein>
    <submittedName>
        <fullName evidence="1">Uncharacterized protein</fullName>
    </submittedName>
</protein>
<dbReference type="GeneID" id="37144443"/>
<dbReference type="VEuPathDB" id="FungiDB:BO82DRAFT_96306"/>
<keyword evidence="2" id="KW-1185">Reference proteome</keyword>
<sequence length="90" mass="10148">MRHCSQLLCCHIVSQVESITLLLNTQSPVRIMDCCSPLLTRRSVQVTFCDWATSDSLVCHAPETFRRCTTQIQCNCPSMCLSQLLKSTPQ</sequence>
<dbReference type="EMBL" id="KZ821704">
    <property type="protein sequence ID" value="PYH81184.1"/>
    <property type="molecule type" value="Genomic_DNA"/>
</dbReference>
<dbReference type="RefSeq" id="XP_025491384.1">
    <property type="nucleotide sequence ID" value="XM_025641701.1"/>
</dbReference>
<evidence type="ECO:0000313" key="1">
    <source>
        <dbReference type="EMBL" id="PYH81184.1"/>
    </source>
</evidence>
<accession>A0A319C7I6</accession>
<organism evidence="1 2">
    <name type="scientific">Aspergillus uvarum CBS 121591</name>
    <dbReference type="NCBI Taxonomy" id="1448315"/>
    <lineage>
        <taxon>Eukaryota</taxon>
        <taxon>Fungi</taxon>
        <taxon>Dikarya</taxon>
        <taxon>Ascomycota</taxon>
        <taxon>Pezizomycotina</taxon>
        <taxon>Eurotiomycetes</taxon>
        <taxon>Eurotiomycetidae</taxon>
        <taxon>Eurotiales</taxon>
        <taxon>Aspergillaceae</taxon>
        <taxon>Aspergillus</taxon>
        <taxon>Aspergillus subgen. Circumdati</taxon>
    </lineage>
</organism>